<dbReference type="OrthoDB" id="637389at2"/>
<dbReference type="Proteomes" id="UP000029556">
    <property type="component" value="Unassembled WGS sequence"/>
</dbReference>
<feature type="domain" description="DUF4369" evidence="1">
    <location>
        <begin position="24"/>
        <end position="115"/>
    </location>
</feature>
<protein>
    <submittedName>
        <fullName evidence="2">AhpC/TSA family antioxidant</fullName>
    </submittedName>
</protein>
<dbReference type="PROSITE" id="PS51257">
    <property type="entry name" value="PROKAR_LIPOPROTEIN"/>
    <property type="match status" value="1"/>
</dbReference>
<reference evidence="2 3" key="1">
    <citation type="submission" date="2014-07" db="EMBL/GenBank/DDBJ databases">
        <authorList>
            <person name="McCorrison J."/>
            <person name="Sanka R."/>
            <person name="Torralba M."/>
            <person name="Gillis M."/>
            <person name="Haft D.H."/>
            <person name="Methe B."/>
            <person name="Sutton G."/>
            <person name="Nelson K.E."/>
        </authorList>
    </citation>
    <scope>NUCLEOTIDE SEQUENCE [LARGE SCALE GENOMIC DNA]</scope>
    <source>
        <strain evidence="2 3">DNF00853</strain>
    </source>
</reference>
<name>A0A096BN16_9BACT</name>
<dbReference type="InterPro" id="IPR036249">
    <property type="entry name" value="Thioredoxin-like_sf"/>
</dbReference>
<dbReference type="InterPro" id="IPR025380">
    <property type="entry name" value="DUF4369"/>
</dbReference>
<dbReference type="Pfam" id="PF14289">
    <property type="entry name" value="DUF4369"/>
    <property type="match status" value="1"/>
</dbReference>
<dbReference type="RefSeq" id="WP_036873059.1">
    <property type="nucleotide sequence ID" value="NZ_JRNN01000066.1"/>
</dbReference>
<organism evidence="2 3">
    <name type="scientific">Hoylesella buccalis DNF00853</name>
    <dbReference type="NCBI Taxonomy" id="1401074"/>
    <lineage>
        <taxon>Bacteria</taxon>
        <taxon>Pseudomonadati</taxon>
        <taxon>Bacteroidota</taxon>
        <taxon>Bacteroidia</taxon>
        <taxon>Bacteroidales</taxon>
        <taxon>Prevotellaceae</taxon>
        <taxon>Hoylesella</taxon>
    </lineage>
</organism>
<dbReference type="EMBL" id="JRNN01000066">
    <property type="protein sequence ID" value="KGF34579.1"/>
    <property type="molecule type" value="Genomic_DNA"/>
</dbReference>
<proteinExistence type="predicted"/>
<evidence type="ECO:0000259" key="1">
    <source>
        <dbReference type="Pfam" id="PF14289"/>
    </source>
</evidence>
<dbReference type="SUPFAM" id="SSF52833">
    <property type="entry name" value="Thioredoxin-like"/>
    <property type="match status" value="1"/>
</dbReference>
<accession>A0A096BN16</accession>
<dbReference type="AlphaFoldDB" id="A0A096BN16"/>
<gene>
    <name evidence="2" type="ORF">HMPREF2137_07250</name>
</gene>
<dbReference type="Gene3D" id="3.40.30.10">
    <property type="entry name" value="Glutaredoxin"/>
    <property type="match status" value="1"/>
</dbReference>
<comment type="caution">
    <text evidence="2">The sequence shown here is derived from an EMBL/GenBank/DDBJ whole genome shotgun (WGS) entry which is preliminary data.</text>
</comment>
<evidence type="ECO:0000313" key="2">
    <source>
        <dbReference type="EMBL" id="KGF34579.1"/>
    </source>
</evidence>
<evidence type="ECO:0000313" key="3">
    <source>
        <dbReference type="Proteomes" id="UP000029556"/>
    </source>
</evidence>
<sequence>MKHIAYFFWLTLVLMSCGTDSHHFKLDGRLLHLNQGEFYVYSPDGIIDGMDTIKVTGGRFTYEIPCEKPGTLLIVFSNFSEHPVFAVPGKKVEVKGDASHLKELEVKGTDDNELMSKFKKKIANASPPEVLKYVEQFVNDHPSSDVGRYLVAKYFLRTPKPNYPKAKQLVGVMVKKQPKNGALSRLQRQLSGGNVVEGDRLPSFSVTDVNGNVVTSAALSQAPLAVINVWTSWSYESLDIQRQLNQFQKKHAGRLKVVGLSIDPSKKACKETLDRDSIRWSNICDEALFEGNLVRQLGISSIPYNIILKNGLVVACGLDAQALMKKLEELI</sequence>